<dbReference type="Gene3D" id="1.20.5.1430">
    <property type="match status" value="1"/>
</dbReference>
<evidence type="ECO:0000256" key="5">
    <source>
        <dbReference type="ARBA" id="ARBA00022701"/>
    </source>
</evidence>
<keyword evidence="7" id="KW-0206">Cytoskeleton</keyword>
<dbReference type="InterPro" id="IPR001715">
    <property type="entry name" value="CH_dom"/>
</dbReference>
<dbReference type="InterPro" id="IPR027328">
    <property type="entry name" value="MAPRE"/>
</dbReference>
<evidence type="ECO:0000256" key="2">
    <source>
        <dbReference type="ARBA" id="ARBA00010729"/>
    </source>
</evidence>
<dbReference type="InterPro" id="IPR004953">
    <property type="entry name" value="EB1_C"/>
</dbReference>
<dbReference type="SUPFAM" id="SSF140612">
    <property type="entry name" value="EB1 dimerisation domain-like"/>
    <property type="match status" value="1"/>
</dbReference>
<dbReference type="PROSITE" id="PS50021">
    <property type="entry name" value="CH"/>
    <property type="match status" value="1"/>
</dbReference>
<sequence length="237" mass="26127">MDAIYPGTFNISKVKWGAKFDYEYVENYKVLQSAFDKNGIKKHIEVDKLVKAKYQDNLEFCQWIKRFFDLNYSGEPYNAYERRKGQQLYYIMGGNKVAPPPKKGGVGASSGKVYSGKSAVASSGIGAGASAGAGGGFKKVSGGAPGAKAEEVKQLEEQVAELKMNNDTLDREREFYFGKLRDIEEMLQKRGLEQDSLGSEVLKILYAAEEEQVSVDEKGNLTITQSNNAESGAPMEQ</sequence>
<evidence type="ECO:0000259" key="11">
    <source>
        <dbReference type="PROSITE" id="PS50021"/>
    </source>
</evidence>
<evidence type="ECO:0000256" key="3">
    <source>
        <dbReference type="ARBA" id="ARBA00022490"/>
    </source>
</evidence>
<organism evidence="13">
    <name type="scientific">Strombidium inclinatum</name>
    <dbReference type="NCBI Taxonomy" id="197538"/>
    <lineage>
        <taxon>Eukaryota</taxon>
        <taxon>Sar</taxon>
        <taxon>Alveolata</taxon>
        <taxon>Ciliophora</taxon>
        <taxon>Intramacronucleata</taxon>
        <taxon>Spirotrichea</taxon>
        <taxon>Oligotrichia</taxon>
        <taxon>Strombidiidae</taxon>
        <taxon>Strombidium</taxon>
    </lineage>
</organism>
<keyword evidence="3" id="KW-0963">Cytoplasm</keyword>
<keyword evidence="4" id="KW-0132">Cell division</keyword>
<protein>
    <recommendedName>
        <fullName evidence="14">EB1 C-terminal domain-containing protein</fullName>
    </recommendedName>
</protein>
<evidence type="ECO:0000256" key="10">
    <source>
        <dbReference type="SAM" id="MobiDB-lite"/>
    </source>
</evidence>
<evidence type="ECO:0000256" key="6">
    <source>
        <dbReference type="ARBA" id="ARBA00022776"/>
    </source>
</evidence>
<dbReference type="GO" id="GO:0051301">
    <property type="term" value="P:cell division"/>
    <property type="evidence" value="ECO:0007669"/>
    <property type="project" value="UniProtKB-KW"/>
</dbReference>
<evidence type="ECO:0000256" key="9">
    <source>
        <dbReference type="PROSITE-ProRule" id="PRU00576"/>
    </source>
</evidence>
<evidence type="ECO:0000313" key="13">
    <source>
        <dbReference type="EMBL" id="CAE0330516.1"/>
    </source>
</evidence>
<evidence type="ECO:0000256" key="1">
    <source>
        <dbReference type="ARBA" id="ARBA00004245"/>
    </source>
</evidence>
<comment type="subcellular location">
    <subcellularLocation>
        <location evidence="1">Cytoplasm</location>
        <location evidence="1">Cytoskeleton</location>
    </subcellularLocation>
</comment>
<evidence type="ECO:0000259" key="12">
    <source>
        <dbReference type="PROSITE" id="PS51230"/>
    </source>
</evidence>
<dbReference type="GO" id="GO:0008017">
    <property type="term" value="F:microtubule binding"/>
    <property type="evidence" value="ECO:0007669"/>
    <property type="project" value="InterPro"/>
</dbReference>
<dbReference type="PANTHER" id="PTHR10623">
    <property type="entry name" value="MICROTUBULE-ASSOCIATED PROTEIN RP/EB FAMILY MEMBER"/>
    <property type="match status" value="1"/>
</dbReference>
<dbReference type="EMBL" id="HBIH01027767">
    <property type="protein sequence ID" value="CAE0330516.1"/>
    <property type="molecule type" value="Transcribed_RNA"/>
</dbReference>
<dbReference type="AlphaFoldDB" id="A0A7S3ISU5"/>
<evidence type="ECO:0000256" key="8">
    <source>
        <dbReference type="ARBA" id="ARBA00023306"/>
    </source>
</evidence>
<dbReference type="InterPro" id="IPR036133">
    <property type="entry name" value="EB1_C_sf"/>
</dbReference>
<dbReference type="Pfam" id="PF03271">
    <property type="entry name" value="EB1"/>
    <property type="match status" value="1"/>
</dbReference>
<dbReference type="InterPro" id="IPR036872">
    <property type="entry name" value="CH_dom_sf"/>
</dbReference>
<gene>
    <name evidence="13" type="ORF">SINC0208_LOCUS11148</name>
</gene>
<dbReference type="SUPFAM" id="SSF47576">
    <property type="entry name" value="Calponin-homology domain, CH-domain"/>
    <property type="match status" value="1"/>
</dbReference>
<name>A0A7S3ISU5_9SPIT</name>
<evidence type="ECO:0008006" key="14">
    <source>
        <dbReference type="Google" id="ProtNLM"/>
    </source>
</evidence>
<evidence type="ECO:0000256" key="4">
    <source>
        <dbReference type="ARBA" id="ARBA00022618"/>
    </source>
</evidence>
<feature type="domain" description="Calponin-homology (CH)" evidence="11">
    <location>
        <begin position="1"/>
        <end position="69"/>
    </location>
</feature>
<proteinExistence type="inferred from homology"/>
<evidence type="ECO:0000256" key="7">
    <source>
        <dbReference type="ARBA" id="ARBA00023212"/>
    </source>
</evidence>
<keyword evidence="6" id="KW-0498">Mitosis</keyword>
<feature type="domain" description="EB1 C-terminal" evidence="12">
    <location>
        <begin position="144"/>
        <end position="214"/>
    </location>
</feature>
<feature type="compositionally biased region" description="Polar residues" evidence="10">
    <location>
        <begin position="221"/>
        <end position="230"/>
    </location>
</feature>
<feature type="region of interest" description="Disordered" evidence="10">
    <location>
        <begin position="217"/>
        <end position="237"/>
    </location>
</feature>
<reference evidence="13" key="1">
    <citation type="submission" date="2021-01" db="EMBL/GenBank/DDBJ databases">
        <authorList>
            <person name="Corre E."/>
            <person name="Pelletier E."/>
            <person name="Niang G."/>
            <person name="Scheremetjew M."/>
            <person name="Finn R."/>
            <person name="Kale V."/>
            <person name="Holt S."/>
            <person name="Cochrane G."/>
            <person name="Meng A."/>
            <person name="Brown T."/>
            <person name="Cohen L."/>
        </authorList>
    </citation>
    <scope>NUCLEOTIDE SEQUENCE</scope>
    <source>
        <strain evidence="13">S3</strain>
    </source>
</reference>
<dbReference type="PROSITE" id="PS51230">
    <property type="entry name" value="EB1_C"/>
    <property type="match status" value="1"/>
</dbReference>
<keyword evidence="5 9" id="KW-0493">Microtubule</keyword>
<accession>A0A7S3ISU5</accession>
<keyword evidence="8" id="KW-0131">Cell cycle</keyword>
<comment type="similarity">
    <text evidence="2">Belongs to the MAPRE family.</text>
</comment>
<dbReference type="Gene3D" id="1.10.418.10">
    <property type="entry name" value="Calponin-like domain"/>
    <property type="match status" value="1"/>
</dbReference>
<dbReference type="GO" id="GO:0005874">
    <property type="term" value="C:microtubule"/>
    <property type="evidence" value="ECO:0007669"/>
    <property type="project" value="UniProtKB-KW"/>
</dbReference>